<evidence type="ECO:0000256" key="2">
    <source>
        <dbReference type="ARBA" id="ARBA00008335"/>
    </source>
</evidence>
<keyword evidence="5 9" id="KW-1133">Transmembrane helix</keyword>
<keyword evidence="3" id="KW-0813">Transport</keyword>
<gene>
    <name evidence="11" type="ORF">BRENAR_LOCUS55</name>
</gene>
<dbReference type="InterPro" id="IPR011701">
    <property type="entry name" value="MFS"/>
</dbReference>
<evidence type="ECO:0000256" key="4">
    <source>
        <dbReference type="ARBA" id="ARBA00022692"/>
    </source>
</evidence>
<dbReference type="GO" id="GO:0000329">
    <property type="term" value="C:fungal-type vacuole membrane"/>
    <property type="evidence" value="ECO:0007669"/>
    <property type="project" value="TreeGrafter"/>
</dbReference>
<dbReference type="GO" id="GO:0012505">
    <property type="term" value="C:endomembrane system"/>
    <property type="evidence" value="ECO:0007669"/>
    <property type="project" value="UniProtKB-SubCell"/>
</dbReference>
<evidence type="ECO:0000313" key="11">
    <source>
        <dbReference type="EMBL" id="VEU19317.1"/>
    </source>
</evidence>
<feature type="transmembrane region" description="Helical" evidence="9">
    <location>
        <begin position="331"/>
        <end position="352"/>
    </location>
</feature>
<dbReference type="GO" id="GO:0015174">
    <property type="term" value="F:basic amino acid transmembrane transporter activity"/>
    <property type="evidence" value="ECO:0007669"/>
    <property type="project" value="TreeGrafter"/>
</dbReference>
<evidence type="ECO:0000256" key="6">
    <source>
        <dbReference type="ARBA" id="ARBA00023136"/>
    </source>
</evidence>
<feature type="transmembrane region" description="Helical" evidence="9">
    <location>
        <begin position="304"/>
        <end position="325"/>
    </location>
</feature>
<feature type="transmembrane region" description="Helical" evidence="9">
    <location>
        <begin position="478"/>
        <end position="497"/>
    </location>
</feature>
<dbReference type="EMBL" id="CAACVR010000001">
    <property type="protein sequence ID" value="VEU19317.1"/>
    <property type="molecule type" value="Genomic_DNA"/>
</dbReference>
<feature type="transmembrane region" description="Helical" evidence="9">
    <location>
        <begin position="174"/>
        <end position="193"/>
    </location>
</feature>
<dbReference type="InterPro" id="IPR005829">
    <property type="entry name" value="Sugar_transporter_CS"/>
</dbReference>
<feature type="transmembrane region" description="Helical" evidence="9">
    <location>
        <begin position="586"/>
        <end position="606"/>
    </location>
</feature>
<evidence type="ECO:0000256" key="5">
    <source>
        <dbReference type="ARBA" id="ARBA00022989"/>
    </source>
</evidence>
<evidence type="ECO:0000256" key="7">
    <source>
        <dbReference type="ARBA" id="ARBA00044273"/>
    </source>
</evidence>
<dbReference type="InParanoid" id="A0A448YEK1"/>
<dbReference type="OrthoDB" id="3437016at2759"/>
<dbReference type="PANTHER" id="PTHR23501:SF191">
    <property type="entry name" value="VACUOLAR BASIC AMINO ACID TRANSPORTER 4"/>
    <property type="match status" value="1"/>
</dbReference>
<dbReference type="Pfam" id="PF07690">
    <property type="entry name" value="MFS_1"/>
    <property type="match status" value="1"/>
</dbReference>
<keyword evidence="12" id="KW-1185">Reference proteome</keyword>
<dbReference type="PROSITE" id="PS50850">
    <property type="entry name" value="MFS"/>
    <property type="match status" value="1"/>
</dbReference>
<feature type="transmembrane region" description="Helical" evidence="9">
    <location>
        <begin position="261"/>
        <end position="283"/>
    </location>
</feature>
<evidence type="ECO:0000256" key="3">
    <source>
        <dbReference type="ARBA" id="ARBA00022448"/>
    </source>
</evidence>
<dbReference type="AlphaFoldDB" id="A0A448YEK1"/>
<feature type="transmembrane region" description="Helical" evidence="9">
    <location>
        <begin position="433"/>
        <end position="458"/>
    </location>
</feature>
<feature type="domain" description="Major facilitator superfamily (MFS) profile" evidence="10">
    <location>
        <begin position="110"/>
        <end position="610"/>
    </location>
</feature>
<feature type="transmembrane region" description="Helical" evidence="9">
    <location>
        <begin position="107"/>
        <end position="132"/>
    </location>
</feature>
<feature type="transmembrane region" description="Helical" evidence="9">
    <location>
        <begin position="199"/>
        <end position="225"/>
    </location>
</feature>
<dbReference type="InterPro" id="IPR036259">
    <property type="entry name" value="MFS_trans_sf"/>
</dbReference>
<dbReference type="PROSITE" id="PS00216">
    <property type="entry name" value="SUGAR_TRANSPORT_1"/>
    <property type="match status" value="1"/>
</dbReference>
<evidence type="ECO:0000259" key="10">
    <source>
        <dbReference type="PROSITE" id="PS50850"/>
    </source>
</evidence>
<dbReference type="Proteomes" id="UP000290900">
    <property type="component" value="Unassembled WGS sequence"/>
</dbReference>
<organism evidence="11 12">
    <name type="scientific">Brettanomyces naardenensis</name>
    <name type="common">Yeast</name>
    <dbReference type="NCBI Taxonomy" id="13370"/>
    <lineage>
        <taxon>Eukaryota</taxon>
        <taxon>Fungi</taxon>
        <taxon>Dikarya</taxon>
        <taxon>Ascomycota</taxon>
        <taxon>Saccharomycotina</taxon>
        <taxon>Pichiomycetes</taxon>
        <taxon>Pichiales</taxon>
        <taxon>Pichiaceae</taxon>
        <taxon>Brettanomyces</taxon>
    </lineage>
</organism>
<sequence length="619" mass="66846">MSDVHSLASADSDDNEVRPFLSNNSSLPPANDLISGLPDLTSVTSTSLAGLVAEDVLDSVSRHGEDEESAYGSIINRQRSNHSVQSAASNATSVSNNDGYLVSRSKLIVILSSLFALVFLAALDATILSTLVTDIASDLDAIPYISYITTAYLLSTSIVQPLGGLSDIFGRKIMLQGCIIIFTVGCLQCATARTTGSFVAGRFLSGFAGGLNTLGTIIMSDLIPLRKRGVYQGFGNMFYALGSAVGGTIGGWIAHRFGWRAAFWVQVPIGTFCFLLIAFNLQLPAPKTDPNTKKNSLTANLKRVDVAGITSLAVMLSLFIFLTSFSFSSSATQWLVAGLFLAALGLFIYIELTVREAIVPISLLKDRSVLGSSLSNMFGTMYIFVVLYYYPVYLSTVSGLNSEEIGIRLVPMIVVGSLASVFSGYYMKWTGKYWTFSVIVNAFGTAGLVLMLLRTYPFGLKVLPSVFEQYILNVLPDVAYATLLTVTLLSLIAAVPVDRQSSVTSIQYAFRGIGSVLGTAVGSEVFSSMLSKEMVIKLAAVRPSDVSDKEFASVVSKVLHNAAYIRTKAPKWGINAMIESYGIGCWWSFVFATVMSVFALVNIIMIKEYKLYSSVKRNR</sequence>
<proteinExistence type="inferred from homology"/>
<dbReference type="STRING" id="13370.A0A448YEK1"/>
<feature type="region of interest" description="Disordered" evidence="8">
    <location>
        <begin position="1"/>
        <end position="24"/>
    </location>
</feature>
<accession>A0A448YEK1</accession>
<dbReference type="Gene3D" id="1.20.1250.20">
    <property type="entry name" value="MFS general substrate transporter like domains"/>
    <property type="match status" value="2"/>
</dbReference>
<feature type="transmembrane region" description="Helical" evidence="9">
    <location>
        <begin position="237"/>
        <end position="255"/>
    </location>
</feature>
<reference evidence="11 12" key="1">
    <citation type="submission" date="2018-12" db="EMBL/GenBank/DDBJ databases">
        <authorList>
            <person name="Tiukova I."/>
            <person name="Dainat J."/>
        </authorList>
    </citation>
    <scope>NUCLEOTIDE SEQUENCE [LARGE SCALE GENOMIC DNA]</scope>
</reference>
<evidence type="ECO:0000256" key="8">
    <source>
        <dbReference type="SAM" id="MobiDB-lite"/>
    </source>
</evidence>
<name>A0A448YEK1_BRENA</name>
<feature type="transmembrane region" description="Helical" evidence="9">
    <location>
        <begin position="405"/>
        <end position="426"/>
    </location>
</feature>
<dbReference type="PANTHER" id="PTHR23501">
    <property type="entry name" value="MAJOR FACILITATOR SUPERFAMILY"/>
    <property type="match status" value="1"/>
</dbReference>
<protein>
    <recommendedName>
        <fullName evidence="7">MFS-type drug efflux transporter P55</fullName>
    </recommendedName>
</protein>
<dbReference type="SUPFAM" id="SSF103473">
    <property type="entry name" value="MFS general substrate transporter"/>
    <property type="match status" value="1"/>
</dbReference>
<evidence type="ECO:0000313" key="12">
    <source>
        <dbReference type="Proteomes" id="UP000290900"/>
    </source>
</evidence>
<comment type="similarity">
    <text evidence="2">Belongs to the major facilitator superfamily.</text>
</comment>
<feature type="transmembrane region" description="Helical" evidence="9">
    <location>
        <begin position="373"/>
        <end position="393"/>
    </location>
</feature>
<feature type="transmembrane region" description="Helical" evidence="9">
    <location>
        <begin position="144"/>
        <end position="162"/>
    </location>
</feature>
<keyword evidence="6 9" id="KW-0472">Membrane</keyword>
<evidence type="ECO:0000256" key="1">
    <source>
        <dbReference type="ARBA" id="ARBA00004127"/>
    </source>
</evidence>
<dbReference type="InterPro" id="IPR020846">
    <property type="entry name" value="MFS_dom"/>
</dbReference>
<evidence type="ECO:0000256" key="9">
    <source>
        <dbReference type="SAM" id="Phobius"/>
    </source>
</evidence>
<comment type="subcellular location">
    <subcellularLocation>
        <location evidence="1">Endomembrane system</location>
        <topology evidence="1">Multi-pass membrane protein</topology>
    </subcellularLocation>
</comment>
<keyword evidence="4 9" id="KW-0812">Transmembrane</keyword>